<accession>A0ABY2ZRK2</accession>
<keyword evidence="3" id="KW-1185">Reference proteome</keyword>
<feature type="domain" description="DNA binding HTH" evidence="1">
    <location>
        <begin position="1"/>
        <end position="30"/>
    </location>
</feature>
<reference evidence="2 3" key="1">
    <citation type="submission" date="2019-06" db="EMBL/GenBank/DDBJ databases">
        <title>Pantoea dispersa Assembly.</title>
        <authorList>
            <person name="Wang J."/>
        </authorList>
    </citation>
    <scope>NUCLEOTIDE SEQUENCE [LARGE SCALE GENOMIC DNA]</scope>
    <source>
        <strain evidence="3">bio</strain>
    </source>
</reference>
<dbReference type="InterPro" id="IPR002197">
    <property type="entry name" value="HTH_Fis"/>
</dbReference>
<name>A0ABY2ZRK2_9GAMM</name>
<gene>
    <name evidence="2" type="ORF">FK492_24115</name>
</gene>
<sequence length="33" mass="3908">ALEENRWNKTRTAAQLGITFRALRYKLKKLGME</sequence>
<organism evidence="2 3">
    <name type="scientific">Pantoea dispersa</name>
    <dbReference type="NCBI Taxonomy" id="59814"/>
    <lineage>
        <taxon>Bacteria</taxon>
        <taxon>Pseudomonadati</taxon>
        <taxon>Pseudomonadota</taxon>
        <taxon>Gammaproteobacteria</taxon>
        <taxon>Enterobacterales</taxon>
        <taxon>Erwiniaceae</taxon>
        <taxon>Pantoea</taxon>
    </lineage>
</organism>
<dbReference type="SUPFAM" id="SSF46689">
    <property type="entry name" value="Homeodomain-like"/>
    <property type="match status" value="1"/>
</dbReference>
<comment type="caution">
    <text evidence="2">The sequence shown here is derived from an EMBL/GenBank/DDBJ whole genome shotgun (WGS) entry which is preliminary data.</text>
</comment>
<dbReference type="InterPro" id="IPR009057">
    <property type="entry name" value="Homeodomain-like_sf"/>
</dbReference>
<protein>
    <recommendedName>
        <fullName evidence="1">DNA binding HTH domain-containing protein</fullName>
    </recommendedName>
</protein>
<evidence type="ECO:0000313" key="3">
    <source>
        <dbReference type="Proteomes" id="UP000319715"/>
    </source>
</evidence>
<dbReference type="Proteomes" id="UP000319715">
    <property type="component" value="Unassembled WGS sequence"/>
</dbReference>
<dbReference type="Gene3D" id="1.10.10.60">
    <property type="entry name" value="Homeodomain-like"/>
    <property type="match status" value="1"/>
</dbReference>
<proteinExistence type="predicted"/>
<dbReference type="EMBL" id="VICF01000132">
    <property type="protein sequence ID" value="TQC59770.1"/>
    <property type="molecule type" value="Genomic_DNA"/>
</dbReference>
<evidence type="ECO:0000259" key="1">
    <source>
        <dbReference type="Pfam" id="PF02954"/>
    </source>
</evidence>
<dbReference type="Pfam" id="PF02954">
    <property type="entry name" value="HTH_8"/>
    <property type="match status" value="1"/>
</dbReference>
<feature type="non-terminal residue" evidence="2">
    <location>
        <position position="1"/>
    </location>
</feature>
<evidence type="ECO:0000313" key="2">
    <source>
        <dbReference type="EMBL" id="TQC59770.1"/>
    </source>
</evidence>